<keyword evidence="1" id="KW-1133">Transmembrane helix</keyword>
<accession>A0A1H0ZRH8</accession>
<evidence type="ECO:0000313" key="3">
    <source>
        <dbReference type="Proteomes" id="UP000199301"/>
    </source>
</evidence>
<keyword evidence="3" id="KW-1185">Reference proteome</keyword>
<protein>
    <submittedName>
        <fullName evidence="2">Uncharacterized protein</fullName>
    </submittedName>
</protein>
<feature type="transmembrane region" description="Helical" evidence="1">
    <location>
        <begin position="6"/>
        <end position="25"/>
    </location>
</feature>
<evidence type="ECO:0000256" key="1">
    <source>
        <dbReference type="SAM" id="Phobius"/>
    </source>
</evidence>
<sequence length="47" mass="4837">MNLYLSGSLWGCAAAVTAGLVGYLLREFGTAERRRAAHPPAPSGSGC</sequence>
<dbReference type="STRING" id="995062.SAMN04489718_1198"/>
<evidence type="ECO:0000313" key="2">
    <source>
        <dbReference type="EMBL" id="SDQ30012.1"/>
    </source>
</evidence>
<organism evidence="2 3">
    <name type="scientific">Actinopolyspora saharensis</name>
    <dbReference type="NCBI Taxonomy" id="995062"/>
    <lineage>
        <taxon>Bacteria</taxon>
        <taxon>Bacillati</taxon>
        <taxon>Actinomycetota</taxon>
        <taxon>Actinomycetes</taxon>
        <taxon>Actinopolysporales</taxon>
        <taxon>Actinopolysporaceae</taxon>
        <taxon>Actinopolyspora</taxon>
    </lineage>
</organism>
<dbReference type="Proteomes" id="UP000199301">
    <property type="component" value="Unassembled WGS sequence"/>
</dbReference>
<name>A0A1H0ZRH8_9ACTN</name>
<proteinExistence type="predicted"/>
<dbReference type="EMBL" id="FNKO01000001">
    <property type="protein sequence ID" value="SDQ30012.1"/>
    <property type="molecule type" value="Genomic_DNA"/>
</dbReference>
<keyword evidence="1" id="KW-0472">Membrane</keyword>
<keyword evidence="1" id="KW-0812">Transmembrane</keyword>
<reference evidence="3" key="1">
    <citation type="submission" date="2016-10" db="EMBL/GenBank/DDBJ databases">
        <authorList>
            <person name="Varghese N."/>
            <person name="Submissions S."/>
        </authorList>
    </citation>
    <scope>NUCLEOTIDE SEQUENCE [LARGE SCALE GENOMIC DNA]</scope>
    <source>
        <strain evidence="3">DSM 45459</strain>
    </source>
</reference>
<gene>
    <name evidence="2" type="ORF">SAMN04489718_1198</name>
</gene>
<dbReference type="AlphaFoldDB" id="A0A1H0ZRH8"/>